<evidence type="ECO:0000256" key="6">
    <source>
        <dbReference type="ARBA" id="ARBA00022801"/>
    </source>
</evidence>
<dbReference type="AlphaFoldDB" id="A0A834GC26"/>
<evidence type="ECO:0000256" key="2">
    <source>
        <dbReference type="ARBA" id="ARBA00022670"/>
    </source>
</evidence>
<feature type="chain" id="PRO_5032936343" description="Aspartic proteinase Asp1" evidence="10">
    <location>
        <begin position="37"/>
        <end position="441"/>
    </location>
</feature>
<protein>
    <recommendedName>
        <fullName evidence="7">Aspartic proteinase Asp1</fullName>
    </recommendedName>
    <alternativeName>
        <fullName evidence="8">Nucellin-like protein</fullName>
    </alternativeName>
</protein>
<evidence type="ECO:0000259" key="11">
    <source>
        <dbReference type="PROSITE" id="PS51767"/>
    </source>
</evidence>
<dbReference type="SUPFAM" id="SSF50630">
    <property type="entry name" value="Acid proteases"/>
    <property type="match status" value="1"/>
</dbReference>
<dbReference type="GO" id="GO:0006508">
    <property type="term" value="P:proteolysis"/>
    <property type="evidence" value="ECO:0007669"/>
    <property type="project" value="UniProtKB-KW"/>
</dbReference>
<comment type="similarity">
    <text evidence="1">Belongs to the peptidase A1 family.</text>
</comment>
<dbReference type="EMBL" id="WJXA01000010">
    <property type="protein sequence ID" value="KAF7130357.1"/>
    <property type="molecule type" value="Genomic_DNA"/>
</dbReference>
<proteinExistence type="inferred from homology"/>
<evidence type="ECO:0000256" key="3">
    <source>
        <dbReference type="ARBA" id="ARBA00022729"/>
    </source>
</evidence>
<dbReference type="InterPro" id="IPR032799">
    <property type="entry name" value="TAXi_C"/>
</dbReference>
<organism evidence="12 13">
    <name type="scientific">Rhododendron simsii</name>
    <name type="common">Sims's rhododendron</name>
    <dbReference type="NCBI Taxonomy" id="118357"/>
    <lineage>
        <taxon>Eukaryota</taxon>
        <taxon>Viridiplantae</taxon>
        <taxon>Streptophyta</taxon>
        <taxon>Embryophyta</taxon>
        <taxon>Tracheophyta</taxon>
        <taxon>Spermatophyta</taxon>
        <taxon>Magnoliopsida</taxon>
        <taxon>eudicotyledons</taxon>
        <taxon>Gunneridae</taxon>
        <taxon>Pentapetalae</taxon>
        <taxon>asterids</taxon>
        <taxon>Ericales</taxon>
        <taxon>Ericaceae</taxon>
        <taxon>Ericoideae</taxon>
        <taxon>Rhodoreae</taxon>
        <taxon>Rhododendron</taxon>
    </lineage>
</organism>
<dbReference type="InterPro" id="IPR021109">
    <property type="entry name" value="Peptidase_aspartic_dom_sf"/>
</dbReference>
<feature type="domain" description="Peptidase A1" evidence="11">
    <location>
        <begin position="84"/>
        <end position="426"/>
    </location>
</feature>
<comment type="caution">
    <text evidence="12">The sequence shown here is derived from an EMBL/GenBank/DDBJ whole genome shotgun (WGS) entry which is preliminary data.</text>
</comment>
<evidence type="ECO:0000256" key="10">
    <source>
        <dbReference type="SAM" id="SignalP"/>
    </source>
</evidence>
<feature type="active site" evidence="9">
    <location>
        <position position="295"/>
    </location>
</feature>
<name>A0A834GC26_RHOSS</name>
<dbReference type="GO" id="GO:0004190">
    <property type="term" value="F:aspartic-type endopeptidase activity"/>
    <property type="evidence" value="ECO:0007669"/>
    <property type="project" value="UniProtKB-KW"/>
</dbReference>
<feature type="signal peptide" evidence="10">
    <location>
        <begin position="1"/>
        <end position="36"/>
    </location>
</feature>
<keyword evidence="13" id="KW-1185">Reference proteome</keyword>
<keyword evidence="5" id="KW-0064">Aspartyl protease</keyword>
<dbReference type="InterPro" id="IPR033121">
    <property type="entry name" value="PEPTIDASE_A1"/>
</dbReference>
<dbReference type="Gene3D" id="2.40.70.10">
    <property type="entry name" value="Acid Proteases"/>
    <property type="match status" value="2"/>
</dbReference>
<keyword evidence="4" id="KW-0677">Repeat</keyword>
<keyword evidence="3 10" id="KW-0732">Signal</keyword>
<dbReference type="PROSITE" id="PS51767">
    <property type="entry name" value="PEPTIDASE_A1"/>
    <property type="match status" value="1"/>
</dbReference>
<evidence type="ECO:0000256" key="4">
    <source>
        <dbReference type="ARBA" id="ARBA00022737"/>
    </source>
</evidence>
<evidence type="ECO:0000313" key="13">
    <source>
        <dbReference type="Proteomes" id="UP000626092"/>
    </source>
</evidence>
<sequence length="441" mass="48432">MQKQDNLKREREREMRSGKEMVMLVLLAVLLGVVSGSSPASDNQPSQRWWKSVFSGAGSSAVVNPIGSSVVFPMYGNVYPIGFYYVQLNIGNQLKPYFLDPDTGSDLTWLQCEPCHGCPKGPHPFYRRSNDLVACRDPLCASLHSSEDYKCDEPERCPYELEYADGGSFGLLVKDTLSLNLTNGICVSHRVAIGCGYNQTPGSSNHPLDGVLGLGKGKTSIVSQLQNQGLVRNVVGHCLSSRGGGFLFFGDDIYDSSQVVWTPMSPDYSHYSPGYAELTIGGKGTGYKNILVLFDSGSSYTYLNSQAYQAFISSLRKELSGKPLREEPNDKTLPLCWKGKKPFKNVLDVKKHFKPLALSFSNSWRAKSQFEIPPEAYLIISSKGNVCLGILNGSEVGLENENVIGDISMQGKMVIYDNEKQVMGWVSASCDRPPTSKAGFM</sequence>
<evidence type="ECO:0000313" key="12">
    <source>
        <dbReference type="EMBL" id="KAF7130357.1"/>
    </source>
</evidence>
<evidence type="ECO:0000256" key="1">
    <source>
        <dbReference type="ARBA" id="ARBA00007447"/>
    </source>
</evidence>
<dbReference type="InterPro" id="IPR001969">
    <property type="entry name" value="Aspartic_peptidase_AS"/>
</dbReference>
<keyword evidence="6" id="KW-0378">Hydrolase</keyword>
<dbReference type="InterPro" id="IPR032861">
    <property type="entry name" value="TAXi_N"/>
</dbReference>
<dbReference type="FunFam" id="2.40.70.10:FF:000015">
    <property type="entry name" value="Aspartyl protease family protein"/>
    <property type="match status" value="1"/>
</dbReference>
<gene>
    <name evidence="12" type="ORF">RHSIM_Rhsim10G0128200</name>
</gene>
<dbReference type="PROSITE" id="PS00141">
    <property type="entry name" value="ASP_PROTEASE"/>
    <property type="match status" value="1"/>
</dbReference>
<evidence type="ECO:0000256" key="5">
    <source>
        <dbReference type="ARBA" id="ARBA00022750"/>
    </source>
</evidence>
<feature type="active site" evidence="9">
    <location>
        <position position="102"/>
    </location>
</feature>
<accession>A0A834GC26</accession>
<dbReference type="InterPro" id="IPR001461">
    <property type="entry name" value="Aspartic_peptidase_A1"/>
</dbReference>
<evidence type="ECO:0000256" key="7">
    <source>
        <dbReference type="ARBA" id="ARBA00068871"/>
    </source>
</evidence>
<keyword evidence="2" id="KW-0645">Protease</keyword>
<evidence type="ECO:0000256" key="8">
    <source>
        <dbReference type="ARBA" id="ARBA00077656"/>
    </source>
</evidence>
<dbReference type="OrthoDB" id="2747330at2759"/>
<dbReference type="PANTHER" id="PTHR13683">
    <property type="entry name" value="ASPARTYL PROTEASES"/>
    <property type="match status" value="1"/>
</dbReference>
<dbReference type="PANTHER" id="PTHR13683:SF800">
    <property type="entry name" value="EUKARYOTIC ASPARTYL PROTEASE FAMILY PROTEIN"/>
    <property type="match status" value="1"/>
</dbReference>
<dbReference type="Proteomes" id="UP000626092">
    <property type="component" value="Unassembled WGS sequence"/>
</dbReference>
<evidence type="ECO:0000256" key="9">
    <source>
        <dbReference type="PIRSR" id="PIRSR601461-1"/>
    </source>
</evidence>
<reference evidence="12" key="1">
    <citation type="submission" date="2019-11" db="EMBL/GenBank/DDBJ databases">
        <authorList>
            <person name="Liu Y."/>
            <person name="Hou J."/>
            <person name="Li T.-Q."/>
            <person name="Guan C.-H."/>
            <person name="Wu X."/>
            <person name="Wu H.-Z."/>
            <person name="Ling F."/>
            <person name="Zhang R."/>
            <person name="Shi X.-G."/>
            <person name="Ren J.-P."/>
            <person name="Chen E.-F."/>
            <person name="Sun J.-M."/>
        </authorList>
    </citation>
    <scope>NUCLEOTIDE SEQUENCE</scope>
    <source>
        <strain evidence="12">Adult_tree_wgs_1</strain>
        <tissue evidence="12">Leaves</tissue>
    </source>
</reference>
<dbReference type="Pfam" id="PF14541">
    <property type="entry name" value="TAXi_C"/>
    <property type="match status" value="1"/>
</dbReference>
<dbReference type="Pfam" id="PF14543">
    <property type="entry name" value="TAXi_N"/>
    <property type="match status" value="1"/>
</dbReference>
<dbReference type="FunFam" id="2.40.70.10:FF:000027">
    <property type="entry name" value="Aspartic proteinase Asp1 isoform A"/>
    <property type="match status" value="1"/>
</dbReference>